<name>A0A2S6GEK1_9PSEU</name>
<feature type="region of interest" description="Disordered" evidence="1">
    <location>
        <begin position="137"/>
        <end position="160"/>
    </location>
</feature>
<accession>A0A2S6GEK1</accession>
<dbReference type="OrthoDB" id="10002731at2"/>
<sequence length="176" mass="18624">MTTTEPTDPVDPTPDENAPDTVPAAPAPAGSLDELPDWARTEIRRARTDAARYRRERNAAQQALTTRDATAADADQSAEVQRLTSQLGTAHRDAARLRAAIAVGIPADHVTDFAARLVGDTDDELAADAARLRELIGLPAPDRTRPDPTQGAGLDNATSAASPADAFAAFVQDRLH</sequence>
<proteinExistence type="predicted"/>
<keyword evidence="3" id="KW-1185">Reference proteome</keyword>
<feature type="compositionally biased region" description="Basic and acidic residues" evidence="1">
    <location>
        <begin position="37"/>
        <end position="58"/>
    </location>
</feature>
<evidence type="ECO:0000256" key="1">
    <source>
        <dbReference type="SAM" id="MobiDB-lite"/>
    </source>
</evidence>
<protein>
    <recommendedName>
        <fullName evidence="4">Scaffolding protein</fullName>
    </recommendedName>
</protein>
<reference evidence="2 3" key="1">
    <citation type="submission" date="2018-02" db="EMBL/GenBank/DDBJ databases">
        <title>Genomic Encyclopedia of Archaeal and Bacterial Type Strains, Phase II (KMG-II): from individual species to whole genera.</title>
        <authorList>
            <person name="Goeker M."/>
        </authorList>
    </citation>
    <scope>NUCLEOTIDE SEQUENCE [LARGE SCALE GENOMIC DNA]</scope>
    <source>
        <strain evidence="2 3">YU 961-1</strain>
    </source>
</reference>
<evidence type="ECO:0000313" key="3">
    <source>
        <dbReference type="Proteomes" id="UP000239203"/>
    </source>
</evidence>
<feature type="region of interest" description="Disordered" evidence="1">
    <location>
        <begin position="1"/>
        <end position="77"/>
    </location>
</feature>
<evidence type="ECO:0000313" key="2">
    <source>
        <dbReference type="EMBL" id="PPK63516.1"/>
    </source>
</evidence>
<comment type="caution">
    <text evidence="2">The sequence shown here is derived from an EMBL/GenBank/DDBJ whole genome shotgun (WGS) entry which is preliminary data.</text>
</comment>
<dbReference type="EMBL" id="PTIX01000027">
    <property type="protein sequence ID" value="PPK63516.1"/>
    <property type="molecule type" value="Genomic_DNA"/>
</dbReference>
<dbReference type="RefSeq" id="WP_104482648.1">
    <property type="nucleotide sequence ID" value="NZ_CP154825.1"/>
</dbReference>
<dbReference type="Proteomes" id="UP000239203">
    <property type="component" value="Unassembled WGS sequence"/>
</dbReference>
<dbReference type="AlphaFoldDB" id="A0A2S6GEK1"/>
<evidence type="ECO:0008006" key="4">
    <source>
        <dbReference type="Google" id="ProtNLM"/>
    </source>
</evidence>
<organism evidence="2 3">
    <name type="scientific">Actinokineospora auranticolor</name>
    <dbReference type="NCBI Taxonomy" id="155976"/>
    <lineage>
        <taxon>Bacteria</taxon>
        <taxon>Bacillati</taxon>
        <taxon>Actinomycetota</taxon>
        <taxon>Actinomycetes</taxon>
        <taxon>Pseudonocardiales</taxon>
        <taxon>Pseudonocardiaceae</taxon>
        <taxon>Actinokineospora</taxon>
    </lineage>
</organism>
<gene>
    <name evidence="2" type="ORF">CLV40_12743</name>
</gene>
<feature type="compositionally biased region" description="Low complexity" evidence="1">
    <location>
        <begin position="59"/>
        <end position="77"/>
    </location>
</feature>